<name>A0A8C5GH13_GOUWI</name>
<evidence type="ECO:0000256" key="1">
    <source>
        <dbReference type="ARBA" id="ARBA00004613"/>
    </source>
</evidence>
<evidence type="ECO:0000256" key="5">
    <source>
        <dbReference type="ARBA" id="ARBA00023180"/>
    </source>
</evidence>
<reference evidence="8" key="1">
    <citation type="submission" date="2020-06" db="EMBL/GenBank/DDBJ databases">
        <authorList>
            <consortium name="Wellcome Sanger Institute Data Sharing"/>
        </authorList>
    </citation>
    <scope>NUCLEOTIDE SEQUENCE [LARGE SCALE GENOMIC DNA]</scope>
</reference>
<evidence type="ECO:0000313" key="9">
    <source>
        <dbReference type="Proteomes" id="UP000694680"/>
    </source>
</evidence>
<reference evidence="8" key="3">
    <citation type="submission" date="2025-09" db="UniProtKB">
        <authorList>
            <consortium name="Ensembl"/>
        </authorList>
    </citation>
    <scope>IDENTIFICATION</scope>
</reference>
<dbReference type="SUPFAM" id="SSF50475">
    <property type="entry name" value="FMN-binding split barrel"/>
    <property type="match status" value="1"/>
</dbReference>
<dbReference type="AlphaFoldDB" id="A0A8C5GH13"/>
<accession>A0A8C5GH13</accession>
<dbReference type="GeneID" id="114455313"/>
<dbReference type="GO" id="GO:0005615">
    <property type="term" value="C:extracellular space"/>
    <property type="evidence" value="ECO:0007669"/>
    <property type="project" value="TreeGrafter"/>
</dbReference>
<dbReference type="OrthoDB" id="9869319at2759"/>
<evidence type="ECO:0000259" key="7">
    <source>
        <dbReference type="Pfam" id="PF13883"/>
    </source>
</evidence>
<comment type="subcellular location">
    <subcellularLocation>
        <location evidence="1">Secreted</location>
    </subcellularLocation>
</comment>
<dbReference type="GO" id="GO:0005737">
    <property type="term" value="C:cytoplasm"/>
    <property type="evidence" value="ECO:0007669"/>
    <property type="project" value="UniProtKB-ARBA"/>
</dbReference>
<dbReference type="GO" id="GO:0012505">
    <property type="term" value="C:endomembrane system"/>
    <property type="evidence" value="ECO:0007669"/>
    <property type="project" value="UniProtKB-ARBA"/>
</dbReference>
<reference evidence="8" key="2">
    <citation type="submission" date="2025-08" db="UniProtKB">
        <authorList>
            <consortium name="Ensembl"/>
        </authorList>
    </citation>
    <scope>IDENTIFICATION</scope>
</reference>
<dbReference type="RefSeq" id="XP_028292277.1">
    <property type="nucleotide sequence ID" value="XM_028436476.1"/>
</dbReference>
<keyword evidence="9" id="KW-1185">Reference proteome</keyword>
<evidence type="ECO:0000256" key="4">
    <source>
        <dbReference type="ARBA" id="ARBA00022729"/>
    </source>
</evidence>
<evidence type="ECO:0000256" key="6">
    <source>
        <dbReference type="SAM" id="SignalP"/>
    </source>
</evidence>
<dbReference type="FunFam" id="2.30.110.10:FF:000004">
    <property type="entry name" value="Cellular repressor of E1A-stimulated genes 1"/>
    <property type="match status" value="1"/>
</dbReference>
<sequence>MRPAPFTLAVFTCLLPLVHGYTLRNTVSWAVSSNDVERVEDADLSAEEVAGGGAGLWKQAYPSSTVLADSGENSPELVKPESSGVTQLSSRLFSYSLKKVKTSTNGGPPPHQETANTARYIAHYSDWGYLATISTQDKIKGIPFGNIFSISDGPLDNSTGIIYFYVSQLDNSIMDLKSNPHASLTFSEAEGEFCRQMVYDPEDPRCARLTLTGKMVAVAPDEIQFANDALFSRHPAMAKWPVKHQWFFMKMELIQVWLQNWFGGIILVPLEDYFKASPF</sequence>
<feature type="domain" description="CREG-like beta-barrel" evidence="7">
    <location>
        <begin position="109"/>
        <end position="275"/>
    </location>
</feature>
<keyword evidence="3" id="KW-0964">Secreted</keyword>
<dbReference type="CTD" id="200407"/>
<evidence type="ECO:0000256" key="2">
    <source>
        <dbReference type="ARBA" id="ARBA00009230"/>
    </source>
</evidence>
<dbReference type="Pfam" id="PF13883">
    <property type="entry name" value="CREG_beta-barrel"/>
    <property type="match status" value="1"/>
</dbReference>
<dbReference type="Ensembl" id="ENSGWIT00000032785.1">
    <property type="protein sequence ID" value="ENSGWIP00000030066.1"/>
    <property type="gene ID" value="ENSGWIG00000015652.1"/>
</dbReference>
<keyword evidence="4 6" id="KW-0732">Signal</keyword>
<proteinExistence type="inferred from homology"/>
<evidence type="ECO:0000313" key="8">
    <source>
        <dbReference type="Ensembl" id="ENSGWIP00000030066.1"/>
    </source>
</evidence>
<organism evidence="8 9">
    <name type="scientific">Gouania willdenowi</name>
    <name type="common">Blunt-snouted clingfish</name>
    <name type="synonym">Lepadogaster willdenowi</name>
    <dbReference type="NCBI Taxonomy" id="441366"/>
    <lineage>
        <taxon>Eukaryota</taxon>
        <taxon>Metazoa</taxon>
        <taxon>Chordata</taxon>
        <taxon>Craniata</taxon>
        <taxon>Vertebrata</taxon>
        <taxon>Euteleostomi</taxon>
        <taxon>Actinopterygii</taxon>
        <taxon>Neopterygii</taxon>
        <taxon>Teleostei</taxon>
        <taxon>Neoteleostei</taxon>
        <taxon>Acanthomorphata</taxon>
        <taxon>Ovalentaria</taxon>
        <taxon>Blenniimorphae</taxon>
        <taxon>Blenniiformes</taxon>
        <taxon>Gobiesocoidei</taxon>
        <taxon>Gobiesocidae</taxon>
        <taxon>Gobiesocinae</taxon>
        <taxon>Gouania</taxon>
    </lineage>
</organism>
<feature type="chain" id="PRO_5034373034" description="CREG-like beta-barrel domain-containing protein" evidence="6">
    <location>
        <begin position="21"/>
        <end position="279"/>
    </location>
</feature>
<protein>
    <recommendedName>
        <fullName evidence="7">CREG-like beta-barrel domain-containing protein</fullName>
    </recommendedName>
</protein>
<gene>
    <name evidence="8" type="primary">creg2</name>
</gene>
<dbReference type="Gene3D" id="2.30.110.10">
    <property type="entry name" value="Electron Transport, Fmn-binding Protein, Chain A"/>
    <property type="match status" value="1"/>
</dbReference>
<dbReference type="Proteomes" id="UP000694680">
    <property type="component" value="Chromosome 21"/>
</dbReference>
<comment type="similarity">
    <text evidence="2">Belongs to the CREG family.</text>
</comment>
<dbReference type="PANTHER" id="PTHR13343:SF15">
    <property type="entry name" value="PROTEIN CREG2"/>
    <property type="match status" value="1"/>
</dbReference>
<keyword evidence="5" id="KW-0325">Glycoprotein</keyword>
<feature type="signal peptide" evidence="6">
    <location>
        <begin position="1"/>
        <end position="20"/>
    </location>
</feature>
<dbReference type="InterPro" id="IPR012349">
    <property type="entry name" value="Split_barrel_FMN-bd"/>
</dbReference>
<dbReference type="InterPro" id="IPR055343">
    <property type="entry name" value="CREG_beta-barrel"/>
</dbReference>
<evidence type="ECO:0000256" key="3">
    <source>
        <dbReference type="ARBA" id="ARBA00022525"/>
    </source>
</evidence>
<dbReference type="PANTHER" id="PTHR13343">
    <property type="entry name" value="CREG1 PROTEIN"/>
    <property type="match status" value="1"/>
</dbReference>